<dbReference type="RefSeq" id="WP_261515154.1">
    <property type="nucleotide sequence ID" value="NZ_JAODNV010000008.1"/>
</dbReference>
<dbReference type="PANTHER" id="PTHR22926">
    <property type="entry name" value="PHOSPHO-N-ACETYLMURAMOYL-PENTAPEPTIDE-TRANSFERASE"/>
    <property type="match status" value="1"/>
</dbReference>
<dbReference type="GO" id="GO:0016780">
    <property type="term" value="F:phosphotransferase activity, for other substituted phosphate groups"/>
    <property type="evidence" value="ECO:0007669"/>
    <property type="project" value="InterPro"/>
</dbReference>
<dbReference type="Pfam" id="PF00953">
    <property type="entry name" value="Glycos_transf_4"/>
    <property type="match status" value="1"/>
</dbReference>
<keyword evidence="4 8" id="KW-0812">Transmembrane</keyword>
<evidence type="ECO:0000256" key="7">
    <source>
        <dbReference type="PIRSR" id="PIRSR600715-1"/>
    </source>
</evidence>
<organism evidence="9 10">
    <name type="scientific">Chelativorans petroleitrophicus</name>
    <dbReference type="NCBI Taxonomy" id="2975484"/>
    <lineage>
        <taxon>Bacteria</taxon>
        <taxon>Pseudomonadati</taxon>
        <taxon>Pseudomonadota</taxon>
        <taxon>Alphaproteobacteria</taxon>
        <taxon>Hyphomicrobiales</taxon>
        <taxon>Phyllobacteriaceae</taxon>
        <taxon>Chelativorans</taxon>
    </lineage>
</organism>
<accession>A0A9X2X909</accession>
<feature type="transmembrane region" description="Helical" evidence="8">
    <location>
        <begin position="130"/>
        <end position="152"/>
    </location>
</feature>
<feature type="transmembrane region" description="Helical" evidence="8">
    <location>
        <begin position="71"/>
        <end position="88"/>
    </location>
</feature>
<keyword evidence="5 8" id="KW-1133">Transmembrane helix</keyword>
<protein>
    <submittedName>
        <fullName evidence="9">Undecaprenyl/decaprenyl-phosphate alpha-N-acetylglucosaminyl 1-phosphate transferase</fullName>
    </submittedName>
</protein>
<feature type="binding site" evidence="7">
    <location>
        <position position="152"/>
    </location>
    <ligand>
        <name>Mg(2+)</name>
        <dbReference type="ChEBI" id="CHEBI:18420"/>
    </ligand>
</feature>
<keyword evidence="7" id="KW-0479">Metal-binding</keyword>
<sequence>MSIGLYVHMLNAFLLCVLLILSTRQIAGEIHLVDTPDARKWHEGNVPLSGGFAIFTAFMVAGIGFQPGLQIPWNWEIGLGMLVLLGMADDRWRLPPLPRLVVQTVAALILLSAFPRPIDLGSFAGMELWQIAPLLGEVIAVLFVVGTVNAINMLDGVDGLAGASASAALFWLALIAFHEGAQLSALHALVLLAAVFGFLLFNLRHPWRAKAAVFLGDGGSLMLGAALAFFIINLSTGERSVAFPVLLWVVILPIADTLSLIVRRLASGRSPFSGDRSHLHHLLIDAGFSPAITTALISGASALCGAVAYCGVVFGLPDDLMLAGLVVPLCVHAALVHHLQTHRLEAPAEAYELRLRAAHAYQPATSGGGHEPPAAAANP</sequence>
<feature type="binding site" evidence="7">
    <location>
        <position position="217"/>
    </location>
    <ligand>
        <name>Mg(2+)</name>
        <dbReference type="ChEBI" id="CHEBI:18420"/>
    </ligand>
</feature>
<comment type="cofactor">
    <cofactor evidence="7">
        <name>Mg(2+)</name>
        <dbReference type="ChEBI" id="CHEBI:18420"/>
    </cofactor>
</comment>
<evidence type="ECO:0000256" key="6">
    <source>
        <dbReference type="ARBA" id="ARBA00023136"/>
    </source>
</evidence>
<dbReference type="InterPro" id="IPR000715">
    <property type="entry name" value="Glycosyl_transferase_4"/>
</dbReference>
<keyword evidence="6 8" id="KW-0472">Membrane</keyword>
<evidence type="ECO:0000313" key="9">
    <source>
        <dbReference type="EMBL" id="MCT8990299.1"/>
    </source>
</evidence>
<dbReference type="GO" id="GO:0005886">
    <property type="term" value="C:plasma membrane"/>
    <property type="evidence" value="ECO:0007669"/>
    <property type="project" value="UniProtKB-SubCell"/>
</dbReference>
<feature type="transmembrane region" description="Helical" evidence="8">
    <location>
        <begin position="159"/>
        <end position="177"/>
    </location>
</feature>
<dbReference type="Proteomes" id="UP001149009">
    <property type="component" value="Unassembled WGS sequence"/>
</dbReference>
<evidence type="ECO:0000256" key="8">
    <source>
        <dbReference type="SAM" id="Phobius"/>
    </source>
</evidence>
<gene>
    <name evidence="9" type="ORF">NYR54_08320</name>
</gene>
<feature type="transmembrane region" description="Helical" evidence="8">
    <location>
        <begin position="100"/>
        <end position="118"/>
    </location>
</feature>
<evidence type="ECO:0000256" key="2">
    <source>
        <dbReference type="ARBA" id="ARBA00022475"/>
    </source>
</evidence>
<dbReference type="AlphaFoldDB" id="A0A9X2X909"/>
<feature type="transmembrane region" description="Helical" evidence="8">
    <location>
        <begin position="6"/>
        <end position="23"/>
    </location>
</feature>
<comment type="subcellular location">
    <subcellularLocation>
        <location evidence="1">Cell membrane</location>
        <topology evidence="1">Multi-pass membrane protein</topology>
    </subcellularLocation>
</comment>
<feature type="transmembrane region" description="Helical" evidence="8">
    <location>
        <begin position="183"/>
        <end position="201"/>
    </location>
</feature>
<evidence type="ECO:0000256" key="1">
    <source>
        <dbReference type="ARBA" id="ARBA00004651"/>
    </source>
</evidence>
<feature type="transmembrane region" description="Helical" evidence="8">
    <location>
        <begin position="282"/>
        <end position="314"/>
    </location>
</feature>
<keyword evidence="7" id="KW-0460">Magnesium</keyword>
<dbReference type="CDD" id="cd06853">
    <property type="entry name" value="GT_WecA_like"/>
    <property type="match status" value="1"/>
</dbReference>
<dbReference type="EMBL" id="JAODNV010000008">
    <property type="protein sequence ID" value="MCT8990299.1"/>
    <property type="molecule type" value="Genomic_DNA"/>
</dbReference>
<evidence type="ECO:0000256" key="4">
    <source>
        <dbReference type="ARBA" id="ARBA00022692"/>
    </source>
</evidence>
<feature type="transmembrane region" description="Helical" evidence="8">
    <location>
        <begin position="241"/>
        <end position="262"/>
    </location>
</feature>
<feature type="transmembrane region" description="Helical" evidence="8">
    <location>
        <begin position="320"/>
        <end position="339"/>
    </location>
</feature>
<keyword evidence="3 9" id="KW-0808">Transferase</keyword>
<evidence type="ECO:0000313" key="10">
    <source>
        <dbReference type="Proteomes" id="UP001149009"/>
    </source>
</evidence>
<keyword evidence="2" id="KW-1003">Cell membrane</keyword>
<name>A0A9X2X909_9HYPH</name>
<dbReference type="GO" id="GO:0044038">
    <property type="term" value="P:cell wall macromolecule biosynthetic process"/>
    <property type="evidence" value="ECO:0007669"/>
    <property type="project" value="TreeGrafter"/>
</dbReference>
<feature type="transmembrane region" description="Helical" evidence="8">
    <location>
        <begin position="213"/>
        <end position="235"/>
    </location>
</feature>
<keyword evidence="10" id="KW-1185">Reference proteome</keyword>
<dbReference type="GO" id="GO:0046872">
    <property type="term" value="F:metal ion binding"/>
    <property type="evidence" value="ECO:0007669"/>
    <property type="project" value="UniProtKB-KW"/>
</dbReference>
<evidence type="ECO:0000256" key="5">
    <source>
        <dbReference type="ARBA" id="ARBA00022989"/>
    </source>
</evidence>
<dbReference type="PANTHER" id="PTHR22926:SF3">
    <property type="entry name" value="UNDECAPRENYL-PHOSPHATE ALPHA-N-ACETYLGLUCOSAMINYL 1-PHOSPHATE TRANSFERASE"/>
    <property type="match status" value="1"/>
</dbReference>
<dbReference type="GO" id="GO:0009103">
    <property type="term" value="P:lipopolysaccharide biosynthetic process"/>
    <property type="evidence" value="ECO:0007669"/>
    <property type="project" value="TreeGrafter"/>
</dbReference>
<evidence type="ECO:0000256" key="3">
    <source>
        <dbReference type="ARBA" id="ARBA00022679"/>
    </source>
</evidence>
<proteinExistence type="predicted"/>
<feature type="transmembrane region" description="Helical" evidence="8">
    <location>
        <begin position="44"/>
        <end position="65"/>
    </location>
</feature>
<dbReference type="GO" id="GO:0071555">
    <property type="term" value="P:cell wall organization"/>
    <property type="evidence" value="ECO:0007669"/>
    <property type="project" value="TreeGrafter"/>
</dbReference>
<comment type="caution">
    <text evidence="9">The sequence shown here is derived from an EMBL/GenBank/DDBJ whole genome shotgun (WGS) entry which is preliminary data.</text>
</comment>
<reference evidence="9" key="1">
    <citation type="submission" date="2022-08" db="EMBL/GenBank/DDBJ databases">
        <title>Chelativorans sichuanense sp. nov., a paraffin oil-degrading bacterium isolated from a mixture of oil-based drill cuttings and paddy soil.</title>
        <authorList>
            <person name="Yu J."/>
            <person name="Liu H."/>
            <person name="Chen Q."/>
        </authorList>
    </citation>
    <scope>NUCLEOTIDE SEQUENCE</scope>
    <source>
        <strain evidence="9">SCAU 2101</strain>
    </source>
</reference>